<dbReference type="InterPro" id="IPR016187">
    <property type="entry name" value="CTDL_fold"/>
</dbReference>
<dbReference type="Pfam" id="PF00059">
    <property type="entry name" value="Lectin_C"/>
    <property type="match status" value="1"/>
</dbReference>
<dbReference type="Gene3D" id="3.10.100.10">
    <property type="entry name" value="Mannose-Binding Protein A, subunit A"/>
    <property type="match status" value="1"/>
</dbReference>
<keyword evidence="2" id="KW-0732">Signal</keyword>
<feature type="region of interest" description="Disordered" evidence="1">
    <location>
        <begin position="261"/>
        <end position="286"/>
    </location>
</feature>
<feature type="domain" description="C-type lectin" evidence="3">
    <location>
        <begin position="132"/>
        <end position="249"/>
    </location>
</feature>
<evidence type="ECO:0000256" key="2">
    <source>
        <dbReference type="SAM" id="SignalP"/>
    </source>
</evidence>
<evidence type="ECO:0000256" key="1">
    <source>
        <dbReference type="SAM" id="MobiDB-lite"/>
    </source>
</evidence>
<dbReference type="InterPro" id="IPR050801">
    <property type="entry name" value="Ca-Dep_Lectins_ImmuneDev"/>
</dbReference>
<evidence type="ECO:0000259" key="3">
    <source>
        <dbReference type="PROSITE" id="PS50041"/>
    </source>
</evidence>
<proteinExistence type="predicted"/>
<accession>A0A7R9EC88</accession>
<dbReference type="InterPro" id="IPR001304">
    <property type="entry name" value="C-type_lectin-like"/>
</dbReference>
<name>A0A7R9EC88_9NEOP</name>
<sequence>MRAPTSCVIVTLLATVVRSLLRCDQVERQPYPEFHLVRQCSRSKMAVVAGTNWITSLQRCKDFALVKRGLAFNFHPPGAALGSKMASCVVCECPEFQSLGSLEVDSAFDYYSMYAGPLPTPNHTCVPGVGVFRVHPRPANFTQARQVCHSEDGELPSVITEARTVGLAQLVTTALSGTGIKRAFVGLDDRDTEGRYVTGKGEPLSCFDYRAWAPGEPRDRREDDDCACVDSKQQWRIVRCADKLPFLCELLPGNTRLGNSASVVPPLRRPGDNVQTTQSGNNGMPLSRCVFKPEM</sequence>
<feature type="compositionally biased region" description="Polar residues" evidence="1">
    <location>
        <begin position="273"/>
        <end position="284"/>
    </location>
</feature>
<dbReference type="PANTHER" id="PTHR22801:SF63">
    <property type="entry name" value="C-TYPE LECTIN DOMAIN-CONTAINING PROTEIN"/>
    <property type="match status" value="1"/>
</dbReference>
<dbReference type="SMART" id="SM00034">
    <property type="entry name" value="CLECT"/>
    <property type="match status" value="1"/>
</dbReference>
<feature type="chain" id="PRO_5030973684" description="C-type lectin domain-containing protein" evidence="2">
    <location>
        <begin position="20"/>
        <end position="295"/>
    </location>
</feature>
<dbReference type="InterPro" id="IPR016186">
    <property type="entry name" value="C-type_lectin-like/link_sf"/>
</dbReference>
<feature type="signal peptide" evidence="2">
    <location>
        <begin position="1"/>
        <end position="19"/>
    </location>
</feature>
<gene>
    <name evidence="4" type="ORF">TMSB3V08_LOCUS7065</name>
</gene>
<organism evidence="4">
    <name type="scientific">Timema monikensis</name>
    <dbReference type="NCBI Taxonomy" id="170555"/>
    <lineage>
        <taxon>Eukaryota</taxon>
        <taxon>Metazoa</taxon>
        <taxon>Ecdysozoa</taxon>
        <taxon>Arthropoda</taxon>
        <taxon>Hexapoda</taxon>
        <taxon>Insecta</taxon>
        <taxon>Pterygota</taxon>
        <taxon>Neoptera</taxon>
        <taxon>Polyneoptera</taxon>
        <taxon>Phasmatodea</taxon>
        <taxon>Timematodea</taxon>
        <taxon>Timematoidea</taxon>
        <taxon>Timematidae</taxon>
        <taxon>Timema</taxon>
    </lineage>
</organism>
<dbReference type="SUPFAM" id="SSF56436">
    <property type="entry name" value="C-type lectin-like"/>
    <property type="match status" value="1"/>
</dbReference>
<evidence type="ECO:0000313" key="4">
    <source>
        <dbReference type="EMBL" id="CAD7430305.1"/>
    </source>
</evidence>
<dbReference type="PANTHER" id="PTHR22801">
    <property type="entry name" value="LITHOSTATHINE"/>
    <property type="match status" value="1"/>
</dbReference>
<dbReference type="PROSITE" id="PS50041">
    <property type="entry name" value="C_TYPE_LECTIN_2"/>
    <property type="match status" value="1"/>
</dbReference>
<dbReference type="EMBL" id="OB794442">
    <property type="protein sequence ID" value="CAD7430305.1"/>
    <property type="molecule type" value="Genomic_DNA"/>
</dbReference>
<protein>
    <recommendedName>
        <fullName evidence="3">C-type lectin domain-containing protein</fullName>
    </recommendedName>
</protein>
<dbReference type="AlphaFoldDB" id="A0A7R9EC88"/>
<reference evidence="4" key="1">
    <citation type="submission" date="2020-11" db="EMBL/GenBank/DDBJ databases">
        <authorList>
            <person name="Tran Van P."/>
        </authorList>
    </citation>
    <scope>NUCLEOTIDE SEQUENCE</scope>
</reference>